<evidence type="ECO:0000256" key="2">
    <source>
        <dbReference type="ARBA" id="ARBA00023239"/>
    </source>
</evidence>
<dbReference type="FunFam" id="2.40.40.10:FF:000003">
    <property type="entry name" value="Endolytic peptidoglycan transglycosylase RlpA"/>
    <property type="match status" value="1"/>
</dbReference>
<dbReference type="InterPro" id="IPR009009">
    <property type="entry name" value="RlpA-like_DPBB"/>
</dbReference>
<keyword evidence="4" id="KW-0449">Lipoprotein</keyword>
<sequence>MRRLLLLLAVLLLAGCAGTAKKPGAAPGQVAAGPAAAGAPDCTGFKPYPPAREDLSTRGHYVAGGLYRPDVRDSTPDHIPNVDCIPEPRVVDEPRSAYGNRSPYQVLGRTYHVLESADDYVETGVASYYGAKFHGRRTSNQEVYDMYAFTAAHRSLPLPSYARVTNLDNGRSVVVRVNDRGPFHEGRLIDLSYAAAVKLDIHRQGTGRVEVRALRPGDAEASTLQAAAPVPAAPPAAQATGMDALVGQLATTPDAPAPRAVASVAGAAPAGRPAGLADHPDYGREEDRFRLVDDNGRVRSADEFDAWMRARHARLAAADAAPSRAASAAPAPAVAAAAAPAPSATGEPVTLQVGVFSVRDNAERVLATLRGAGIAQAWMQDVASAGRTLWRVRVGPVGEAALAELSARVSGLGLGMPQVVRD</sequence>
<reference evidence="8 9" key="1">
    <citation type="submission" date="2019-07" db="EMBL/GenBank/DDBJ databases">
        <title>Luteimonas sp. YD-1 nov., isolated from acidic soil.</title>
        <authorList>
            <person name="Zhou J."/>
        </authorList>
    </citation>
    <scope>NUCLEOTIDE SEQUENCE [LARGE SCALE GENOMIC DNA]</scope>
    <source>
        <strain evidence="8 9">YD-1</strain>
    </source>
</reference>
<keyword evidence="2 4" id="KW-0456">Lyase</keyword>
<comment type="function">
    <text evidence="4">Lytic transglycosylase with a strong preference for naked glycan strands that lack stem peptides.</text>
</comment>
<dbReference type="GO" id="GO:0042834">
    <property type="term" value="F:peptidoglycan binding"/>
    <property type="evidence" value="ECO:0007669"/>
    <property type="project" value="InterPro"/>
</dbReference>
<keyword evidence="4" id="KW-1003">Cell membrane</keyword>
<evidence type="ECO:0000313" key="8">
    <source>
        <dbReference type="EMBL" id="TWT19735.1"/>
    </source>
</evidence>
<comment type="similarity">
    <text evidence="4 5">Belongs to the RlpA family.</text>
</comment>
<protein>
    <recommendedName>
        <fullName evidence="4">Endolytic peptidoglycan transglycosylase RlpA</fullName>
        <ecNumber evidence="4">4.2.2.-</ecNumber>
    </recommendedName>
</protein>
<dbReference type="GO" id="GO:0008932">
    <property type="term" value="F:lytic endotransglycosylase activity"/>
    <property type="evidence" value="ECO:0007669"/>
    <property type="project" value="UniProtKB-UniRule"/>
</dbReference>
<organism evidence="8 9">
    <name type="scientific">Luteimonas wenzhouensis</name>
    <dbReference type="NCBI Taxonomy" id="2599615"/>
    <lineage>
        <taxon>Bacteria</taxon>
        <taxon>Pseudomonadati</taxon>
        <taxon>Pseudomonadota</taxon>
        <taxon>Gammaproteobacteria</taxon>
        <taxon>Lysobacterales</taxon>
        <taxon>Lysobacteraceae</taxon>
        <taxon>Luteimonas</taxon>
    </lineage>
</organism>
<dbReference type="Proteomes" id="UP000315949">
    <property type="component" value="Unassembled WGS sequence"/>
</dbReference>
<dbReference type="EMBL" id="VOHE01000003">
    <property type="protein sequence ID" value="TWT19735.1"/>
    <property type="molecule type" value="Genomic_DNA"/>
</dbReference>
<dbReference type="PANTHER" id="PTHR34183">
    <property type="entry name" value="ENDOLYTIC PEPTIDOGLYCAN TRANSGLYCOSYLASE RLPA"/>
    <property type="match status" value="1"/>
</dbReference>
<dbReference type="Gene3D" id="3.30.70.1070">
    <property type="entry name" value="Sporulation related repeat"/>
    <property type="match status" value="1"/>
</dbReference>
<dbReference type="InterPro" id="IPR007730">
    <property type="entry name" value="SPOR-like_dom"/>
</dbReference>
<evidence type="ECO:0000256" key="4">
    <source>
        <dbReference type="HAMAP-Rule" id="MF_02071"/>
    </source>
</evidence>
<feature type="chain" id="PRO_5023398394" description="Endolytic peptidoglycan transglycosylase RlpA" evidence="6">
    <location>
        <begin position="20"/>
        <end position="422"/>
    </location>
</feature>
<keyword evidence="4" id="KW-0564">Palmitate</keyword>
<comment type="caution">
    <text evidence="8">The sequence shown here is derived from an EMBL/GenBank/DDBJ whole genome shotgun (WGS) entry which is preliminary data.</text>
</comment>
<proteinExistence type="inferred from homology"/>
<dbReference type="AlphaFoldDB" id="A0A5C5U2J1"/>
<dbReference type="RefSeq" id="WP_146312357.1">
    <property type="nucleotide sequence ID" value="NZ_VOHE01000003.1"/>
</dbReference>
<evidence type="ECO:0000313" key="9">
    <source>
        <dbReference type="Proteomes" id="UP000315949"/>
    </source>
</evidence>
<dbReference type="GO" id="GO:0009279">
    <property type="term" value="C:cell outer membrane"/>
    <property type="evidence" value="ECO:0007669"/>
    <property type="project" value="TreeGrafter"/>
</dbReference>
<dbReference type="Pfam" id="PF03330">
    <property type="entry name" value="DPBB_1"/>
    <property type="match status" value="1"/>
</dbReference>
<evidence type="ECO:0000256" key="3">
    <source>
        <dbReference type="ARBA" id="ARBA00023316"/>
    </source>
</evidence>
<dbReference type="HAMAP" id="MF_02071">
    <property type="entry name" value="RlpA"/>
    <property type="match status" value="1"/>
</dbReference>
<dbReference type="EC" id="4.2.2.-" evidence="4"/>
<feature type="signal peptide" evidence="6">
    <location>
        <begin position="1"/>
        <end position="19"/>
    </location>
</feature>
<dbReference type="CDD" id="cd22268">
    <property type="entry name" value="DPBB_RlpA-like"/>
    <property type="match status" value="1"/>
</dbReference>
<comment type="subcellular location">
    <subcellularLocation>
        <location evidence="4">Cell membrane</location>
        <topology evidence="4">Lipid-anchor</topology>
    </subcellularLocation>
</comment>
<gene>
    <name evidence="4" type="primary">rlpA</name>
    <name evidence="8" type="ORF">FQY79_07870</name>
</gene>
<keyword evidence="9" id="KW-1185">Reference proteome</keyword>
<dbReference type="PANTHER" id="PTHR34183:SF1">
    <property type="entry name" value="ENDOLYTIC PEPTIDOGLYCAN TRANSGLYCOSYLASE RLPA"/>
    <property type="match status" value="1"/>
</dbReference>
<dbReference type="GO" id="GO:0005886">
    <property type="term" value="C:plasma membrane"/>
    <property type="evidence" value="ECO:0007669"/>
    <property type="project" value="UniProtKB-SubCell"/>
</dbReference>
<name>A0A5C5U2J1_9GAMM</name>
<keyword evidence="3 4" id="KW-0961">Cell wall biogenesis/degradation</keyword>
<dbReference type="InterPro" id="IPR012997">
    <property type="entry name" value="RplA"/>
</dbReference>
<keyword evidence="1 6" id="KW-0732">Signal</keyword>
<dbReference type="OrthoDB" id="9779128at2"/>
<dbReference type="SUPFAM" id="SSF110997">
    <property type="entry name" value="Sporulation related repeat"/>
    <property type="match status" value="1"/>
</dbReference>
<dbReference type="PROSITE" id="PS51257">
    <property type="entry name" value="PROKAR_LIPOPROTEIN"/>
    <property type="match status" value="1"/>
</dbReference>
<dbReference type="InterPro" id="IPR034718">
    <property type="entry name" value="RlpA"/>
</dbReference>
<feature type="domain" description="SPOR" evidence="7">
    <location>
        <begin position="343"/>
        <end position="422"/>
    </location>
</feature>
<dbReference type="SUPFAM" id="SSF50685">
    <property type="entry name" value="Barwin-like endoglucanases"/>
    <property type="match status" value="1"/>
</dbReference>
<evidence type="ECO:0000256" key="1">
    <source>
        <dbReference type="ARBA" id="ARBA00022729"/>
    </source>
</evidence>
<dbReference type="NCBIfam" id="TIGR00413">
    <property type="entry name" value="rlpA"/>
    <property type="match status" value="1"/>
</dbReference>
<evidence type="ECO:0000259" key="7">
    <source>
        <dbReference type="PROSITE" id="PS51724"/>
    </source>
</evidence>
<dbReference type="PROSITE" id="PS51724">
    <property type="entry name" value="SPOR"/>
    <property type="match status" value="1"/>
</dbReference>
<evidence type="ECO:0000256" key="6">
    <source>
        <dbReference type="SAM" id="SignalP"/>
    </source>
</evidence>
<dbReference type="GO" id="GO:0000270">
    <property type="term" value="P:peptidoglycan metabolic process"/>
    <property type="evidence" value="ECO:0007669"/>
    <property type="project" value="UniProtKB-UniRule"/>
</dbReference>
<dbReference type="Gene3D" id="2.40.40.10">
    <property type="entry name" value="RlpA-like domain"/>
    <property type="match status" value="1"/>
</dbReference>
<dbReference type="InterPro" id="IPR036680">
    <property type="entry name" value="SPOR-like_sf"/>
</dbReference>
<dbReference type="InterPro" id="IPR036908">
    <property type="entry name" value="RlpA-like_sf"/>
</dbReference>
<keyword evidence="4" id="KW-0472">Membrane</keyword>
<accession>A0A5C5U2J1</accession>
<dbReference type="GO" id="GO:0071555">
    <property type="term" value="P:cell wall organization"/>
    <property type="evidence" value="ECO:0007669"/>
    <property type="project" value="UniProtKB-KW"/>
</dbReference>
<dbReference type="Pfam" id="PF05036">
    <property type="entry name" value="SPOR"/>
    <property type="match status" value="1"/>
</dbReference>
<evidence type="ECO:0000256" key="5">
    <source>
        <dbReference type="RuleBase" id="RU003495"/>
    </source>
</evidence>